<proteinExistence type="predicted"/>
<accession>A0A7X1A3F1</accession>
<protein>
    <submittedName>
        <fullName evidence="1">Uncharacterized protein</fullName>
    </submittedName>
</protein>
<evidence type="ECO:0000313" key="2">
    <source>
        <dbReference type="Proteomes" id="UP000546244"/>
    </source>
</evidence>
<name>A0A7X1A3F1_9LIST</name>
<organism evidence="1 2">
    <name type="scientific">Listeria booriae</name>
    <dbReference type="NCBI Taxonomy" id="1552123"/>
    <lineage>
        <taxon>Bacteria</taxon>
        <taxon>Bacillati</taxon>
        <taxon>Bacillota</taxon>
        <taxon>Bacilli</taxon>
        <taxon>Bacillales</taxon>
        <taxon>Listeriaceae</taxon>
        <taxon>Listeria</taxon>
    </lineage>
</organism>
<reference evidence="1 2" key="1">
    <citation type="submission" date="2020-03" db="EMBL/GenBank/DDBJ databases">
        <title>Soil Listeria distribution.</title>
        <authorList>
            <person name="Liao J."/>
            <person name="Wiedmann M."/>
        </authorList>
    </citation>
    <scope>NUCLEOTIDE SEQUENCE [LARGE SCALE GENOMIC DNA]</scope>
    <source>
        <strain evidence="1 2">FSL L7-1850</strain>
    </source>
</reference>
<dbReference type="RefSeq" id="WP_185617830.1">
    <property type="nucleotide sequence ID" value="NZ_JAARMV010000001.1"/>
</dbReference>
<dbReference type="Proteomes" id="UP000546244">
    <property type="component" value="Unassembled WGS sequence"/>
</dbReference>
<comment type="caution">
    <text evidence="1">The sequence shown here is derived from an EMBL/GenBank/DDBJ whole genome shotgun (WGS) entry which is preliminary data.</text>
</comment>
<dbReference type="EMBL" id="JAARMV010000001">
    <property type="protein sequence ID" value="MBC2370561.1"/>
    <property type="molecule type" value="Genomic_DNA"/>
</dbReference>
<sequence length="92" mass="11082">MKIKINEEYRLWSDPLQIKLQRRTKPENYNPEKEEQYWNSIGYYKDVPTALEAYARFYTNVAPGIETFADLKKAWEEVRSEITKFKNELESV</sequence>
<gene>
    <name evidence="1" type="ORF">HBP98_00950</name>
</gene>
<dbReference type="AlphaFoldDB" id="A0A7X1A3F1"/>
<evidence type="ECO:0000313" key="1">
    <source>
        <dbReference type="EMBL" id="MBC2370561.1"/>
    </source>
</evidence>